<evidence type="ECO:0000256" key="1">
    <source>
        <dbReference type="SAM" id="MobiDB-lite"/>
    </source>
</evidence>
<accession>A0A4C1SXV4</accession>
<proteinExistence type="predicted"/>
<evidence type="ECO:0000313" key="3">
    <source>
        <dbReference type="Proteomes" id="UP000299102"/>
    </source>
</evidence>
<keyword evidence="3" id="KW-1185">Reference proteome</keyword>
<reference evidence="2 3" key="1">
    <citation type="journal article" date="2019" name="Commun. Biol.">
        <title>The bagworm genome reveals a unique fibroin gene that provides high tensile strength.</title>
        <authorList>
            <person name="Kono N."/>
            <person name="Nakamura H."/>
            <person name="Ohtoshi R."/>
            <person name="Tomita M."/>
            <person name="Numata K."/>
            <person name="Arakawa K."/>
        </authorList>
    </citation>
    <scope>NUCLEOTIDE SEQUENCE [LARGE SCALE GENOMIC DNA]</scope>
</reference>
<dbReference type="AlphaFoldDB" id="A0A4C1SXV4"/>
<organism evidence="2 3">
    <name type="scientific">Eumeta variegata</name>
    <name type="common">Bagworm moth</name>
    <name type="synonym">Eumeta japonica</name>
    <dbReference type="NCBI Taxonomy" id="151549"/>
    <lineage>
        <taxon>Eukaryota</taxon>
        <taxon>Metazoa</taxon>
        <taxon>Ecdysozoa</taxon>
        <taxon>Arthropoda</taxon>
        <taxon>Hexapoda</taxon>
        <taxon>Insecta</taxon>
        <taxon>Pterygota</taxon>
        <taxon>Neoptera</taxon>
        <taxon>Endopterygota</taxon>
        <taxon>Lepidoptera</taxon>
        <taxon>Glossata</taxon>
        <taxon>Ditrysia</taxon>
        <taxon>Tineoidea</taxon>
        <taxon>Psychidae</taxon>
        <taxon>Oiketicinae</taxon>
        <taxon>Eumeta</taxon>
    </lineage>
</organism>
<sequence>MPDYKGRRIRQGPDYRASTVLTLPSERVGLEPSEQVGVRFQLLWPTSQFEIVGVTCFLRHGESRPAGQPVYDIITGGGEAAAEFVVAEGRGLVARPRRRASPRSQTTRSRDRMLRSRTFSFD</sequence>
<gene>
    <name evidence="2" type="ORF">EVAR_92691_1</name>
</gene>
<feature type="region of interest" description="Disordered" evidence="1">
    <location>
        <begin position="94"/>
        <end position="122"/>
    </location>
</feature>
<protein>
    <submittedName>
        <fullName evidence="2">Uncharacterized protein</fullName>
    </submittedName>
</protein>
<comment type="caution">
    <text evidence="2">The sequence shown here is derived from an EMBL/GenBank/DDBJ whole genome shotgun (WGS) entry which is preliminary data.</text>
</comment>
<dbReference type="EMBL" id="BGZK01000023">
    <property type="protein sequence ID" value="GBP06754.1"/>
    <property type="molecule type" value="Genomic_DNA"/>
</dbReference>
<name>A0A4C1SXV4_EUMVA</name>
<dbReference type="Proteomes" id="UP000299102">
    <property type="component" value="Unassembled WGS sequence"/>
</dbReference>
<evidence type="ECO:0000313" key="2">
    <source>
        <dbReference type="EMBL" id="GBP06754.1"/>
    </source>
</evidence>